<organism evidence="2">
    <name type="scientific">Phytophthora nicotianae</name>
    <name type="common">Potato buckeye rot agent</name>
    <name type="synonym">Phytophthora parasitica</name>
    <dbReference type="NCBI Taxonomy" id="4792"/>
    <lineage>
        <taxon>Eukaryota</taxon>
        <taxon>Sar</taxon>
        <taxon>Stramenopiles</taxon>
        <taxon>Oomycota</taxon>
        <taxon>Peronosporomycetes</taxon>
        <taxon>Peronosporales</taxon>
        <taxon>Peronosporaceae</taxon>
        <taxon>Phytophthora</taxon>
    </lineage>
</organism>
<protein>
    <recommendedName>
        <fullName evidence="1">Transposase IS30-like HTH domain-containing protein</fullName>
    </recommendedName>
</protein>
<name>W2LFN8_PHYNI</name>
<evidence type="ECO:0000313" key="2">
    <source>
        <dbReference type="EMBL" id="ETL95524.1"/>
    </source>
</evidence>
<dbReference type="Pfam" id="PF13936">
    <property type="entry name" value="HTH_38"/>
    <property type="match status" value="1"/>
</dbReference>
<accession>W2LFN8</accession>
<feature type="domain" description="Transposase IS30-like HTH" evidence="1">
    <location>
        <begin position="4"/>
        <end position="36"/>
    </location>
</feature>
<dbReference type="SUPFAM" id="SSF46689">
    <property type="entry name" value="Homeodomain-like"/>
    <property type="match status" value="1"/>
</dbReference>
<dbReference type="OrthoDB" id="8051488at2759"/>
<sequence>MPRGRLLTVAECERIKVYKEEKLSNREIARRLKRAEVAIRNFLKKATGSQESNKVGR</sequence>
<evidence type="ECO:0000259" key="1">
    <source>
        <dbReference type="Pfam" id="PF13936"/>
    </source>
</evidence>
<gene>
    <name evidence="2" type="ORF">L917_06702</name>
</gene>
<dbReference type="EMBL" id="KI679056">
    <property type="protein sequence ID" value="ETL95524.1"/>
    <property type="molecule type" value="Genomic_DNA"/>
</dbReference>
<dbReference type="Proteomes" id="UP000054423">
    <property type="component" value="Unassembled WGS sequence"/>
</dbReference>
<proteinExistence type="predicted"/>
<dbReference type="InterPro" id="IPR025246">
    <property type="entry name" value="IS30-like_HTH"/>
</dbReference>
<dbReference type="AlphaFoldDB" id="W2LFN8"/>
<dbReference type="InterPro" id="IPR009057">
    <property type="entry name" value="Homeodomain-like_sf"/>
</dbReference>
<reference evidence="2" key="1">
    <citation type="submission" date="2013-11" db="EMBL/GenBank/DDBJ databases">
        <title>The Genome Sequence of Phytophthora parasitica CHvinca01.</title>
        <authorList>
            <consortium name="The Broad Institute Genomics Platform"/>
            <person name="Russ C."/>
            <person name="Tyler B."/>
            <person name="Panabieres F."/>
            <person name="Shan W."/>
            <person name="Tripathy S."/>
            <person name="Grunwald N."/>
            <person name="Machado M."/>
            <person name="Johnson C.S."/>
            <person name="Arredondo F."/>
            <person name="Hong C."/>
            <person name="Coffey M."/>
            <person name="Young S.K."/>
            <person name="Zeng Q."/>
            <person name="Gargeya S."/>
            <person name="Fitzgerald M."/>
            <person name="Abouelleil A."/>
            <person name="Alvarado L."/>
            <person name="Chapman S.B."/>
            <person name="Gainer-Dewar J."/>
            <person name="Goldberg J."/>
            <person name="Griggs A."/>
            <person name="Gujja S."/>
            <person name="Hansen M."/>
            <person name="Howarth C."/>
            <person name="Imamovic A."/>
            <person name="Ireland A."/>
            <person name="Larimer J."/>
            <person name="McCowan C."/>
            <person name="Murphy C."/>
            <person name="Pearson M."/>
            <person name="Poon T.W."/>
            <person name="Priest M."/>
            <person name="Roberts A."/>
            <person name="Saif S."/>
            <person name="Shea T."/>
            <person name="Sykes S."/>
            <person name="Wortman J."/>
            <person name="Nusbaum C."/>
            <person name="Birren B."/>
        </authorList>
    </citation>
    <scope>NUCLEOTIDE SEQUENCE [LARGE SCALE GENOMIC DNA]</scope>
    <source>
        <strain evidence="2">CHvinca01</strain>
    </source>
</reference>
<dbReference type="Gene3D" id="1.10.10.60">
    <property type="entry name" value="Homeodomain-like"/>
    <property type="match status" value="1"/>
</dbReference>
<dbReference type="VEuPathDB" id="FungiDB:PPTG_02460"/>